<dbReference type="InterPro" id="IPR038354">
    <property type="entry name" value="VKOR_sf"/>
</dbReference>
<keyword evidence="4" id="KW-0874">Quinone</keyword>
<keyword evidence="7 10" id="KW-0472">Membrane</keyword>
<dbReference type="OrthoDB" id="1100563at2"/>
<dbReference type="GO" id="GO:0048038">
    <property type="term" value="F:quinone binding"/>
    <property type="evidence" value="ECO:0007669"/>
    <property type="project" value="UniProtKB-KW"/>
</dbReference>
<keyword evidence="9" id="KW-0676">Redox-active center</keyword>
<evidence type="ECO:0000256" key="1">
    <source>
        <dbReference type="ARBA" id="ARBA00004141"/>
    </source>
</evidence>
<dbReference type="Proteomes" id="UP000297540">
    <property type="component" value="Unassembled WGS sequence"/>
</dbReference>
<dbReference type="InterPro" id="IPR005074">
    <property type="entry name" value="Peptidase_C39"/>
</dbReference>
<dbReference type="Gene3D" id="1.20.1440.130">
    <property type="entry name" value="VKOR domain"/>
    <property type="match status" value="1"/>
</dbReference>
<evidence type="ECO:0000256" key="2">
    <source>
        <dbReference type="ARBA" id="ARBA00006214"/>
    </source>
</evidence>
<evidence type="ECO:0000256" key="5">
    <source>
        <dbReference type="ARBA" id="ARBA00022989"/>
    </source>
</evidence>
<feature type="transmembrane region" description="Helical" evidence="10">
    <location>
        <begin position="147"/>
        <end position="167"/>
    </location>
</feature>
<keyword evidence="8" id="KW-1015">Disulfide bond</keyword>
<dbReference type="GO" id="GO:0005524">
    <property type="term" value="F:ATP binding"/>
    <property type="evidence" value="ECO:0007669"/>
    <property type="project" value="InterPro"/>
</dbReference>
<name>A0A4Y8SF69_9SPHI</name>
<evidence type="ECO:0000256" key="8">
    <source>
        <dbReference type="ARBA" id="ARBA00023157"/>
    </source>
</evidence>
<comment type="similarity">
    <text evidence="2">Belongs to the VKOR family.</text>
</comment>
<evidence type="ECO:0000256" key="4">
    <source>
        <dbReference type="ARBA" id="ARBA00022719"/>
    </source>
</evidence>
<keyword evidence="6" id="KW-0560">Oxidoreductase</keyword>
<evidence type="ECO:0000256" key="7">
    <source>
        <dbReference type="ARBA" id="ARBA00023136"/>
    </source>
</evidence>
<evidence type="ECO:0000313" key="13">
    <source>
        <dbReference type="Proteomes" id="UP000297540"/>
    </source>
</evidence>
<keyword evidence="13" id="KW-1185">Reference proteome</keyword>
<evidence type="ECO:0000259" key="11">
    <source>
        <dbReference type="PROSITE" id="PS50990"/>
    </source>
</evidence>
<feature type="domain" description="Peptidase C39" evidence="11">
    <location>
        <begin position="9"/>
        <end position="124"/>
    </location>
</feature>
<evidence type="ECO:0000256" key="10">
    <source>
        <dbReference type="SAM" id="Phobius"/>
    </source>
</evidence>
<gene>
    <name evidence="12" type="ORF">E2R66_12875</name>
</gene>
<accession>A0A4Y8SF69</accession>
<dbReference type="AlphaFoldDB" id="A0A4Y8SF69"/>
<dbReference type="GO" id="GO:0016491">
    <property type="term" value="F:oxidoreductase activity"/>
    <property type="evidence" value="ECO:0007669"/>
    <property type="project" value="UniProtKB-KW"/>
</dbReference>
<feature type="transmembrane region" description="Helical" evidence="10">
    <location>
        <begin position="173"/>
        <end position="195"/>
    </location>
</feature>
<dbReference type="GO" id="GO:0006508">
    <property type="term" value="P:proteolysis"/>
    <property type="evidence" value="ECO:0007669"/>
    <property type="project" value="InterPro"/>
</dbReference>
<keyword evidence="5 10" id="KW-1133">Transmembrane helix</keyword>
<dbReference type="Pfam" id="PF07884">
    <property type="entry name" value="VKOR"/>
    <property type="match status" value="1"/>
</dbReference>
<reference evidence="12 13" key="1">
    <citation type="journal article" date="2017" name="Int. J. Syst. Evol. Microbiol.">
        <title>Mucilaginibacterpsychrotolerans sp. nov., isolated from peatlands.</title>
        <authorList>
            <person name="Deng Y."/>
            <person name="Shen L."/>
            <person name="Xu B."/>
            <person name="Liu Y."/>
            <person name="Gu Z."/>
            <person name="Liu H."/>
            <person name="Zhou Y."/>
        </authorList>
    </citation>
    <scope>NUCLEOTIDE SEQUENCE [LARGE SCALE GENOMIC DNA]</scope>
    <source>
        <strain evidence="12 13">NH7-4</strain>
    </source>
</reference>
<evidence type="ECO:0000256" key="3">
    <source>
        <dbReference type="ARBA" id="ARBA00022692"/>
    </source>
</evidence>
<dbReference type="GO" id="GO:0016020">
    <property type="term" value="C:membrane"/>
    <property type="evidence" value="ECO:0007669"/>
    <property type="project" value="UniProtKB-SubCell"/>
</dbReference>
<dbReference type="Gene3D" id="3.90.70.10">
    <property type="entry name" value="Cysteine proteinases"/>
    <property type="match status" value="1"/>
</dbReference>
<dbReference type="Pfam" id="PF03412">
    <property type="entry name" value="Peptidase_C39"/>
    <property type="match status" value="1"/>
</dbReference>
<dbReference type="CDD" id="cd12921">
    <property type="entry name" value="VKOR_4"/>
    <property type="match status" value="1"/>
</dbReference>
<organism evidence="12 13">
    <name type="scientific">Mucilaginibacter psychrotolerans</name>
    <dbReference type="NCBI Taxonomy" id="1524096"/>
    <lineage>
        <taxon>Bacteria</taxon>
        <taxon>Pseudomonadati</taxon>
        <taxon>Bacteroidota</taxon>
        <taxon>Sphingobacteriia</taxon>
        <taxon>Sphingobacteriales</taxon>
        <taxon>Sphingobacteriaceae</taxon>
        <taxon>Mucilaginibacter</taxon>
    </lineage>
</organism>
<evidence type="ECO:0000256" key="9">
    <source>
        <dbReference type="ARBA" id="ARBA00023284"/>
    </source>
</evidence>
<dbReference type="InterPro" id="IPR012932">
    <property type="entry name" value="VKOR"/>
</dbReference>
<sequence length="321" mass="34941">MPFFKKYSNPEAVLIGLLKILGSPVKIADVIDELSIHPEYNSLLALNDVLNNFDIEAGAYRISPDELADVPCPFIAHTRSGGAEFMLVTAMDDKTVTVSHQHSRAQHIKLPEFKTLFGGVVLVPDDVSAVKSRQPSLVDHIKENAPAVLALTLLALILLTAVSAYAAPLYHHSWQLLLASLFKTGGLTVAILLLVQSIDKNNPLVQVLCGGSSKTNCNAIISSDAAKVFKGLSWSEVGFFYFAGSWLALLFGGGSVALLQTLAILNIVSLPYTFYSIYYQARIAKQWCVLCCAVQALLWLEFTLGSLFKAAFCGNGYEQHY</sequence>
<evidence type="ECO:0000313" key="12">
    <source>
        <dbReference type="EMBL" id="TFF37321.1"/>
    </source>
</evidence>
<dbReference type="EMBL" id="SOZE01000011">
    <property type="protein sequence ID" value="TFF37321.1"/>
    <property type="molecule type" value="Genomic_DNA"/>
</dbReference>
<feature type="transmembrane region" description="Helical" evidence="10">
    <location>
        <begin position="232"/>
        <end position="251"/>
    </location>
</feature>
<dbReference type="RefSeq" id="WP_133231195.1">
    <property type="nucleotide sequence ID" value="NZ_SOZE01000011.1"/>
</dbReference>
<proteinExistence type="inferred from homology"/>
<feature type="transmembrane region" description="Helical" evidence="10">
    <location>
        <begin position="287"/>
        <end position="308"/>
    </location>
</feature>
<evidence type="ECO:0000256" key="6">
    <source>
        <dbReference type="ARBA" id="ARBA00023002"/>
    </source>
</evidence>
<protein>
    <recommendedName>
        <fullName evidence="11">Peptidase C39 domain-containing protein</fullName>
    </recommendedName>
</protein>
<dbReference type="GO" id="GO:0008233">
    <property type="term" value="F:peptidase activity"/>
    <property type="evidence" value="ECO:0007669"/>
    <property type="project" value="InterPro"/>
</dbReference>
<comment type="caution">
    <text evidence="12">The sequence shown here is derived from an EMBL/GenBank/DDBJ whole genome shotgun (WGS) entry which is preliminary data.</text>
</comment>
<keyword evidence="3 10" id="KW-0812">Transmembrane</keyword>
<comment type="subcellular location">
    <subcellularLocation>
        <location evidence="1">Membrane</location>
        <topology evidence="1">Multi-pass membrane protein</topology>
    </subcellularLocation>
</comment>
<feature type="transmembrane region" description="Helical" evidence="10">
    <location>
        <begin position="257"/>
        <end position="275"/>
    </location>
</feature>
<dbReference type="PROSITE" id="PS50990">
    <property type="entry name" value="PEPTIDASE_C39"/>
    <property type="match status" value="1"/>
</dbReference>